<dbReference type="GO" id="GO:0008270">
    <property type="term" value="F:zinc ion binding"/>
    <property type="evidence" value="ECO:0007669"/>
    <property type="project" value="UniProtKB-KW"/>
</dbReference>
<protein>
    <submittedName>
        <fullName evidence="11">Macrophage erythroblast attacher, putative</fullName>
    </submittedName>
</protein>
<keyword evidence="7" id="KW-0175">Coiled coil</keyword>
<dbReference type="GO" id="GO:0005737">
    <property type="term" value="C:cytoplasm"/>
    <property type="evidence" value="ECO:0007669"/>
    <property type="project" value="UniProtKB-SubCell"/>
</dbReference>
<keyword evidence="3" id="KW-0479">Metal-binding</keyword>
<keyword evidence="5" id="KW-0862">Zinc</keyword>
<evidence type="ECO:0000259" key="10">
    <source>
        <dbReference type="PROSITE" id="PS51867"/>
    </source>
</evidence>
<evidence type="ECO:0000259" key="9">
    <source>
        <dbReference type="PROSITE" id="PS50897"/>
    </source>
</evidence>
<evidence type="ECO:0000256" key="2">
    <source>
        <dbReference type="ARBA" id="ARBA00022490"/>
    </source>
</evidence>
<evidence type="ECO:0000256" key="5">
    <source>
        <dbReference type="ARBA" id="ARBA00022833"/>
    </source>
</evidence>
<evidence type="ECO:0000256" key="7">
    <source>
        <dbReference type="SAM" id="Coils"/>
    </source>
</evidence>
<organism evidence="11 12">
    <name type="scientific">Babesia ovis</name>
    <dbReference type="NCBI Taxonomy" id="5869"/>
    <lineage>
        <taxon>Eukaryota</taxon>
        <taxon>Sar</taxon>
        <taxon>Alveolata</taxon>
        <taxon>Apicomplexa</taxon>
        <taxon>Aconoidasida</taxon>
        <taxon>Piroplasmida</taxon>
        <taxon>Babesiidae</taxon>
        <taxon>Babesia</taxon>
    </lineage>
</organism>
<comment type="subcellular location">
    <subcellularLocation>
        <location evidence="1">Cytoplasm</location>
    </subcellularLocation>
</comment>
<comment type="caution">
    <text evidence="11">The sequence shown here is derived from an EMBL/GenBank/DDBJ whole genome shotgun (WGS) entry which is preliminary data.</text>
</comment>
<dbReference type="GO" id="GO:0005634">
    <property type="term" value="C:nucleus"/>
    <property type="evidence" value="ECO:0007669"/>
    <property type="project" value="TreeGrafter"/>
</dbReference>
<feature type="compositionally biased region" description="Basic and acidic residues" evidence="8">
    <location>
        <begin position="15"/>
        <end position="38"/>
    </location>
</feature>
<dbReference type="Proteomes" id="UP001057455">
    <property type="component" value="Unassembled WGS sequence"/>
</dbReference>
<evidence type="ECO:0000313" key="12">
    <source>
        <dbReference type="Proteomes" id="UP001057455"/>
    </source>
</evidence>
<dbReference type="PANTHER" id="PTHR12170">
    <property type="entry name" value="MACROPHAGE ERYTHROBLAST ATTACHER-RELATED"/>
    <property type="match status" value="1"/>
</dbReference>
<evidence type="ECO:0000256" key="3">
    <source>
        <dbReference type="ARBA" id="ARBA00022723"/>
    </source>
</evidence>
<evidence type="ECO:0000313" key="11">
    <source>
        <dbReference type="EMBL" id="GFE52979.1"/>
    </source>
</evidence>
<dbReference type="PROSITE" id="PS50897">
    <property type="entry name" value="CTLH"/>
    <property type="match status" value="1"/>
</dbReference>
<dbReference type="PANTHER" id="PTHR12170:SF2">
    <property type="entry name" value="E3 UBIQUITIN-PROTEIN TRANSFERASE MAEA"/>
    <property type="match status" value="1"/>
</dbReference>
<evidence type="ECO:0000256" key="4">
    <source>
        <dbReference type="ARBA" id="ARBA00022771"/>
    </source>
</evidence>
<gene>
    <name evidence="11" type="ORF">BaOVIS_003830</name>
</gene>
<evidence type="ECO:0000256" key="8">
    <source>
        <dbReference type="SAM" id="MobiDB-lite"/>
    </source>
</evidence>
<dbReference type="GO" id="GO:0043161">
    <property type="term" value="P:proteasome-mediated ubiquitin-dependent protein catabolic process"/>
    <property type="evidence" value="ECO:0007669"/>
    <property type="project" value="InterPro"/>
</dbReference>
<keyword evidence="12" id="KW-1185">Reference proteome</keyword>
<dbReference type="InterPro" id="IPR045098">
    <property type="entry name" value="Fyv10_fam"/>
</dbReference>
<feature type="region of interest" description="Disordered" evidence="8">
    <location>
        <begin position="1"/>
        <end position="52"/>
    </location>
</feature>
<feature type="coiled-coil region" evidence="7">
    <location>
        <begin position="104"/>
        <end position="131"/>
    </location>
</feature>
<accession>A0A9W5WTN6</accession>
<feature type="domain" description="RING-Gid-type" evidence="10">
    <location>
        <begin position="424"/>
        <end position="496"/>
    </location>
</feature>
<dbReference type="InterPro" id="IPR044063">
    <property type="entry name" value="ZF_RING_GID"/>
</dbReference>
<evidence type="ECO:0000256" key="6">
    <source>
        <dbReference type="PROSITE-ProRule" id="PRU01215"/>
    </source>
</evidence>
<dbReference type="GO" id="GO:0034657">
    <property type="term" value="C:GID complex"/>
    <property type="evidence" value="ECO:0007669"/>
    <property type="project" value="TreeGrafter"/>
</dbReference>
<reference evidence="11" key="1">
    <citation type="submission" date="2019-12" db="EMBL/GenBank/DDBJ databases">
        <title>Genome sequence of Babesia ovis.</title>
        <authorList>
            <person name="Yamagishi J."/>
            <person name="Sevinc F."/>
            <person name="Xuan X."/>
        </authorList>
    </citation>
    <scope>NUCLEOTIDE SEQUENCE</scope>
    <source>
        <strain evidence="11">Selcuk</strain>
    </source>
</reference>
<dbReference type="InterPro" id="IPR006595">
    <property type="entry name" value="CTLH_C"/>
</dbReference>
<dbReference type="EMBL" id="BLIY01000003">
    <property type="protein sequence ID" value="GFE52979.1"/>
    <property type="molecule type" value="Genomic_DNA"/>
</dbReference>
<dbReference type="GO" id="GO:0061630">
    <property type="term" value="F:ubiquitin protein ligase activity"/>
    <property type="evidence" value="ECO:0007669"/>
    <property type="project" value="InterPro"/>
</dbReference>
<dbReference type="Pfam" id="PF10607">
    <property type="entry name" value="CTLH"/>
    <property type="match status" value="1"/>
</dbReference>
<dbReference type="AlphaFoldDB" id="A0A9W5WTN6"/>
<name>A0A9W5WTN6_BABOV</name>
<evidence type="ECO:0000256" key="1">
    <source>
        <dbReference type="ARBA" id="ARBA00004496"/>
    </source>
</evidence>
<dbReference type="SMART" id="SM00668">
    <property type="entry name" value="CTLH"/>
    <property type="match status" value="1"/>
</dbReference>
<dbReference type="PROSITE" id="PS51867">
    <property type="entry name" value="ZF_RING_GID"/>
    <property type="match status" value="1"/>
</dbReference>
<feature type="zinc finger region" description="RING-Gid-type" evidence="6">
    <location>
        <begin position="424"/>
        <end position="496"/>
    </location>
</feature>
<proteinExistence type="predicted"/>
<keyword evidence="2" id="KW-0963">Cytoplasm</keyword>
<keyword evidence="4 6" id="KW-0863">Zinc-finger</keyword>
<feature type="compositionally biased region" description="Polar residues" evidence="8">
    <location>
        <begin position="39"/>
        <end position="52"/>
    </location>
</feature>
<feature type="domain" description="CTLH" evidence="9">
    <location>
        <begin position="208"/>
        <end position="260"/>
    </location>
</feature>
<dbReference type="OrthoDB" id="1933455at2759"/>
<dbReference type="InterPro" id="IPR024964">
    <property type="entry name" value="CTLH/CRA"/>
</dbReference>
<sequence length="511" mass="58003">MAIERNNLHPIRPSNPDHDGPIRRPRRILEHTHSRSSKETQTPNAVVTQPQSVRPSICAVDRSLISAPYEGAQTSMKDLEHILEKELLLITGFLSKRLASFTSRHDVTAKLKRALERIQNLETAVRSIDDDLDARLSELLQRLDTLGTDPSIYNSNHDQFNFEDHRKRVSWVVAKYLARKGYIRTARPYVNTEQLDRLVDLDLFALCDRVHKELKAHKLDSALEWAESKKDILERHNSSFLYDLKVQHVVSHLKRNDIQGATELLRSFERCMLDRCEDSKKLFSALVLLKSLDANGGSSTDVISADGGQDTTLAVDSPLYAVTDPKSRPQQETIPPTDMSRYETTWPTLRCIYCGKGSTRKCDLCRRYTELMDDKRWDYISREFERMVAAVYGLNKRSLLESLAHTGLCAIKSTNCSDQRNATCPACMPELRSYTNQVPLTNKLDSVLICPITGELMGYDNPPYTSPSGCVISEHGIDILSRDSDAEDDLILCPRGQEMVSRDDFTKLFVT</sequence>